<dbReference type="PANTHER" id="PTHR31272">
    <property type="entry name" value="CYTOCHROME C-TYPE BIOGENESIS PROTEIN HI_1454-RELATED"/>
    <property type="match status" value="1"/>
</dbReference>
<name>A0A1N7PK96_9BACL</name>
<dbReference type="STRING" id="252246.SAMN05421799_11435"/>
<dbReference type="InterPro" id="IPR003834">
    <property type="entry name" value="Cyt_c_assmbl_TM_dom"/>
</dbReference>
<feature type="transmembrane region" description="Helical" evidence="6">
    <location>
        <begin position="83"/>
        <end position="103"/>
    </location>
</feature>
<feature type="transmembrane region" description="Helical" evidence="6">
    <location>
        <begin position="51"/>
        <end position="77"/>
    </location>
</feature>
<reference evidence="9" key="1">
    <citation type="submission" date="2017-01" db="EMBL/GenBank/DDBJ databases">
        <authorList>
            <person name="Varghese N."/>
            <person name="Submissions S."/>
        </authorList>
    </citation>
    <scope>NUCLEOTIDE SEQUENCE [LARGE SCALE GENOMIC DNA]</scope>
    <source>
        <strain evidence="9">DSM 16176</strain>
    </source>
</reference>
<feature type="transmembrane region" description="Helical" evidence="6">
    <location>
        <begin position="166"/>
        <end position="190"/>
    </location>
</feature>
<dbReference type="EMBL" id="FTOO01000014">
    <property type="protein sequence ID" value="SIT11011.1"/>
    <property type="molecule type" value="Genomic_DNA"/>
</dbReference>
<dbReference type="GO" id="GO:0017004">
    <property type="term" value="P:cytochrome complex assembly"/>
    <property type="evidence" value="ECO:0007669"/>
    <property type="project" value="InterPro"/>
</dbReference>
<evidence type="ECO:0000256" key="1">
    <source>
        <dbReference type="ARBA" id="ARBA00004141"/>
    </source>
</evidence>
<keyword evidence="4 6" id="KW-1133">Transmembrane helix</keyword>
<sequence>MGATNLGLVFVAGIAAAFNPCGVAMLPSYVSYLVGHSASDDTSYWRSGVRGAVVGAWMTLGFLTVFVSVGLAISAVGEVLYQLVPWLSTGIGVLLVVMGTLMLRGRTFEINTMKYTGNLGSRLRRGSGWSMFIYGILYAIASLGCALPVFLVLVSQSVIVGRLSEAILHFILYSLGMGFVVVTLSVLAMISQAYVRTRLKKILPWVSKVSGMIMIAAGLYILDYWILKHHL</sequence>
<accession>A0A1N7PK96</accession>
<evidence type="ECO:0000259" key="7">
    <source>
        <dbReference type="Pfam" id="PF02683"/>
    </source>
</evidence>
<protein>
    <submittedName>
        <fullName evidence="8">Cytochrome c biogenesis protein CcdA</fullName>
    </submittedName>
</protein>
<keyword evidence="5 6" id="KW-0472">Membrane</keyword>
<comment type="similarity">
    <text evidence="2">Belongs to the DsbD family.</text>
</comment>
<dbReference type="InterPro" id="IPR051790">
    <property type="entry name" value="Cytochrome_c-biogenesis_DsbD"/>
</dbReference>
<feature type="transmembrane region" description="Helical" evidence="6">
    <location>
        <begin position="202"/>
        <end position="222"/>
    </location>
</feature>
<evidence type="ECO:0000256" key="4">
    <source>
        <dbReference type="ARBA" id="ARBA00022989"/>
    </source>
</evidence>
<feature type="transmembrane region" description="Helical" evidence="6">
    <location>
        <begin position="6"/>
        <end position="30"/>
    </location>
</feature>
<evidence type="ECO:0000256" key="2">
    <source>
        <dbReference type="ARBA" id="ARBA00006143"/>
    </source>
</evidence>
<proteinExistence type="inferred from homology"/>
<evidence type="ECO:0000256" key="3">
    <source>
        <dbReference type="ARBA" id="ARBA00022692"/>
    </source>
</evidence>
<dbReference type="OrthoDB" id="5244297at2"/>
<keyword evidence="3 6" id="KW-0812">Transmembrane</keyword>
<gene>
    <name evidence="8" type="ORF">SAMN05421799_11435</name>
</gene>
<dbReference type="RefSeq" id="WP_076348975.1">
    <property type="nucleotide sequence ID" value="NZ_FTOO01000014.1"/>
</dbReference>
<organism evidence="8 9">
    <name type="scientific">Alicyclobacillus vulcanalis</name>
    <dbReference type="NCBI Taxonomy" id="252246"/>
    <lineage>
        <taxon>Bacteria</taxon>
        <taxon>Bacillati</taxon>
        <taxon>Bacillota</taxon>
        <taxon>Bacilli</taxon>
        <taxon>Bacillales</taxon>
        <taxon>Alicyclobacillaceae</taxon>
        <taxon>Alicyclobacillus</taxon>
    </lineage>
</organism>
<evidence type="ECO:0000256" key="6">
    <source>
        <dbReference type="SAM" id="Phobius"/>
    </source>
</evidence>
<dbReference type="Proteomes" id="UP000186156">
    <property type="component" value="Unassembled WGS sequence"/>
</dbReference>
<keyword evidence="9" id="KW-1185">Reference proteome</keyword>
<evidence type="ECO:0000313" key="9">
    <source>
        <dbReference type="Proteomes" id="UP000186156"/>
    </source>
</evidence>
<dbReference type="GO" id="GO:0016020">
    <property type="term" value="C:membrane"/>
    <property type="evidence" value="ECO:0007669"/>
    <property type="project" value="UniProtKB-SubCell"/>
</dbReference>
<feature type="transmembrane region" description="Helical" evidence="6">
    <location>
        <begin position="131"/>
        <end position="154"/>
    </location>
</feature>
<comment type="subcellular location">
    <subcellularLocation>
        <location evidence="1">Membrane</location>
        <topology evidence="1">Multi-pass membrane protein</topology>
    </subcellularLocation>
</comment>
<evidence type="ECO:0000256" key="5">
    <source>
        <dbReference type="ARBA" id="ARBA00023136"/>
    </source>
</evidence>
<dbReference type="AlphaFoldDB" id="A0A1N7PK96"/>
<dbReference type="Pfam" id="PF02683">
    <property type="entry name" value="DsbD_TM"/>
    <property type="match status" value="1"/>
</dbReference>
<feature type="domain" description="Cytochrome C biogenesis protein transmembrane" evidence="7">
    <location>
        <begin position="5"/>
        <end position="223"/>
    </location>
</feature>
<dbReference type="PANTHER" id="PTHR31272:SF4">
    <property type="entry name" value="CYTOCHROME C-TYPE BIOGENESIS PROTEIN HI_1454-RELATED"/>
    <property type="match status" value="1"/>
</dbReference>
<evidence type="ECO:0000313" key="8">
    <source>
        <dbReference type="EMBL" id="SIT11011.1"/>
    </source>
</evidence>